<accession>A0A0V8LXW2</accession>
<evidence type="ECO:0000313" key="2">
    <source>
        <dbReference type="Proteomes" id="UP000053577"/>
    </source>
</evidence>
<dbReference type="Proteomes" id="UP000053577">
    <property type="component" value="Unassembled WGS sequence"/>
</dbReference>
<comment type="caution">
    <text evidence="1">The sequence shown here is derived from an EMBL/GenBank/DDBJ whole genome shotgun (WGS) entry which is preliminary data.</text>
</comment>
<dbReference type="EMBL" id="JGYD01000027">
    <property type="protein sequence ID" value="KSV16330.1"/>
    <property type="molecule type" value="Genomic_DNA"/>
</dbReference>
<proteinExistence type="predicted"/>
<name>A0A0V8LXW2_9CHLR</name>
<dbReference type="InterPro" id="IPR016541">
    <property type="entry name" value="UCP008505"/>
</dbReference>
<organism evidence="1 2">
    <name type="scientific">Dehalococcoides mccartyi</name>
    <dbReference type="NCBI Taxonomy" id="61435"/>
    <lineage>
        <taxon>Bacteria</taxon>
        <taxon>Bacillati</taxon>
        <taxon>Chloroflexota</taxon>
        <taxon>Dehalococcoidia</taxon>
        <taxon>Dehalococcoidales</taxon>
        <taxon>Dehalococcoidaceae</taxon>
        <taxon>Dehalococcoides</taxon>
    </lineage>
</organism>
<dbReference type="AlphaFoldDB" id="A0A0V8LXW2"/>
<dbReference type="PATRIC" id="fig|61435.5.peg.1292"/>
<dbReference type="RefSeq" id="WP_058292934.1">
    <property type="nucleotide sequence ID" value="NZ_JGYD01000027.1"/>
</dbReference>
<gene>
    <name evidence="1" type="ORF">DA01_06565</name>
</gene>
<protein>
    <submittedName>
        <fullName evidence="1">Uncharacterized protein</fullName>
    </submittedName>
</protein>
<evidence type="ECO:0000313" key="1">
    <source>
        <dbReference type="EMBL" id="KSV16330.1"/>
    </source>
</evidence>
<reference evidence="1 2" key="1">
    <citation type="journal article" date="2015" name="Sci. Rep.">
        <title>A comparative genomics and reductive dehalogenase gene transcription study of two chloroethene-respiring bacteria, Dehalococcoides mccartyi strains MB and 11a.</title>
        <authorList>
            <person name="Low A."/>
            <person name="Shen Z."/>
            <person name="Cheng D."/>
            <person name="Rogers M.J."/>
            <person name="Lee P.K."/>
            <person name="He J."/>
        </authorList>
    </citation>
    <scope>NUCLEOTIDE SEQUENCE [LARGE SCALE GENOMIC DNA]</scope>
    <source>
        <strain evidence="1 2">MB</strain>
    </source>
</reference>
<dbReference type="Pfam" id="PF14367">
    <property type="entry name" value="DUF4411"/>
    <property type="match status" value="1"/>
</dbReference>
<sequence length="170" mass="19554">MNAYIIDTSSLISAYTIDFPRNEDNRDFWDWFINLTGVERIYIPEKVMEELKEKDDGLSSFLEGMNNLIIYKSSLCANHFNNVLNAYHATTQIDLRELARRADFYVIASACALSCDSVSPIAVTSEKSGPDATRVWKKKIPDICKLLSLKHISYSRFLWDMLSKYPNNTH</sequence>